<dbReference type="KEGG" id="bbev:BBEV_0439"/>
<dbReference type="GO" id="GO:0003677">
    <property type="term" value="F:DNA binding"/>
    <property type="evidence" value="ECO:0007669"/>
    <property type="project" value="InterPro"/>
</dbReference>
<keyword evidence="5" id="KW-1185">Reference proteome</keyword>
<feature type="domain" description="HTH luxR-type" evidence="3">
    <location>
        <begin position="146"/>
        <end position="203"/>
    </location>
</feature>
<dbReference type="InterPro" id="IPR000792">
    <property type="entry name" value="Tscrpt_reg_LuxR_C"/>
</dbReference>
<dbReference type="EMBL" id="CP012502">
    <property type="protein sequence ID" value="AOM81833.1"/>
    <property type="molecule type" value="Genomic_DNA"/>
</dbReference>
<keyword evidence="2" id="KW-0804">Transcription</keyword>
<name>A0A1D7QS67_9BACI</name>
<dbReference type="RefSeq" id="WP_069363967.1">
    <property type="nucleotide sequence ID" value="NZ_CP012502.1"/>
</dbReference>
<reference evidence="4 5" key="1">
    <citation type="submission" date="2015-08" db="EMBL/GenBank/DDBJ databases">
        <title>The complete genome sequence of Bacillus beveridgei MLTeJB.</title>
        <authorList>
            <person name="Hanson T.E."/>
            <person name="Mesa C."/>
            <person name="Basesman S.M."/>
            <person name="Oremland R.S."/>
        </authorList>
    </citation>
    <scope>NUCLEOTIDE SEQUENCE [LARGE SCALE GENOMIC DNA]</scope>
    <source>
        <strain evidence="4 5">MLTeJB</strain>
    </source>
</reference>
<evidence type="ECO:0000259" key="3">
    <source>
        <dbReference type="SMART" id="SM00421"/>
    </source>
</evidence>
<dbReference type="GO" id="GO:0006355">
    <property type="term" value="P:regulation of DNA-templated transcription"/>
    <property type="evidence" value="ECO:0007669"/>
    <property type="project" value="InterPro"/>
</dbReference>
<dbReference type="InterPro" id="IPR016032">
    <property type="entry name" value="Sig_transdc_resp-reg_C-effctor"/>
</dbReference>
<organism evidence="4 5">
    <name type="scientific">Salisediminibacterium beveridgei</name>
    <dbReference type="NCBI Taxonomy" id="632773"/>
    <lineage>
        <taxon>Bacteria</taxon>
        <taxon>Bacillati</taxon>
        <taxon>Bacillota</taxon>
        <taxon>Bacilli</taxon>
        <taxon>Bacillales</taxon>
        <taxon>Bacillaceae</taxon>
        <taxon>Salisediminibacterium</taxon>
    </lineage>
</organism>
<dbReference type="Gene3D" id="3.40.50.2300">
    <property type="match status" value="1"/>
</dbReference>
<dbReference type="AlphaFoldDB" id="A0A1D7QS67"/>
<protein>
    <submittedName>
        <fullName evidence="4">LuxR Family Transcriptional Regulator</fullName>
    </submittedName>
</protein>
<accession>A0A1D7QS67</accession>
<sequence length="215" mass="24209">MDTTNDIVLISSDKILQERSEITNHLTTFTKEDQTVEGTVLFYHLTSKATIDEVESALYEANASHIILIADQEELSAWAPSLFLLPADGIVELGSLPEELPHVLESLKEGYFHLDASLHDDLIASLSQLQDTRRRIERFRINPIKCNGLNQTEQDVLERLANGQSTSTIARDRNCSIATVYLASTRLVKFFDVKDRTDAVVTAIRTDHLISEKRQ</sequence>
<evidence type="ECO:0000256" key="1">
    <source>
        <dbReference type="ARBA" id="ARBA00023015"/>
    </source>
</evidence>
<keyword evidence="1" id="KW-0805">Transcription regulation</keyword>
<dbReference type="Proteomes" id="UP000094463">
    <property type="component" value="Chromosome"/>
</dbReference>
<proteinExistence type="predicted"/>
<dbReference type="SUPFAM" id="SSF46894">
    <property type="entry name" value="C-terminal effector domain of the bipartite response regulators"/>
    <property type="match status" value="1"/>
</dbReference>
<dbReference type="SMART" id="SM00421">
    <property type="entry name" value="HTH_LUXR"/>
    <property type="match status" value="1"/>
</dbReference>
<evidence type="ECO:0000256" key="2">
    <source>
        <dbReference type="ARBA" id="ARBA00023163"/>
    </source>
</evidence>
<gene>
    <name evidence="4" type="ORF">BBEV_0439</name>
</gene>
<evidence type="ECO:0000313" key="4">
    <source>
        <dbReference type="EMBL" id="AOM81833.1"/>
    </source>
</evidence>
<dbReference type="STRING" id="632773.BBEV_0439"/>
<dbReference type="Pfam" id="PF00196">
    <property type="entry name" value="GerE"/>
    <property type="match status" value="1"/>
</dbReference>
<evidence type="ECO:0000313" key="5">
    <source>
        <dbReference type="Proteomes" id="UP000094463"/>
    </source>
</evidence>